<keyword evidence="2" id="KW-1185">Reference proteome</keyword>
<accession>A0A0L6CQ82</accession>
<protein>
    <recommendedName>
        <fullName evidence="3">DUF1828 domain-containing protein</fullName>
    </recommendedName>
</protein>
<evidence type="ECO:0000313" key="1">
    <source>
        <dbReference type="EMBL" id="KNX39810.1"/>
    </source>
</evidence>
<sequence>MLTLCESLQKSTSNFSSCVETENGAQMRTMCVYPSFEPVFVYIVKLGDGFIVHDAGETVAVIMAHGQSGDTAKKIIKSECKRYGLSFGKRRISLKIEAIDWLETAIVSVANTCAMSARNALKENSKKTEQALAENLYQLLEPSLPKGAITKGFPYKGASGRRYKFDLAVQSRSGITLIETVTAHAISVNSKYVALADVPHDAQVNKIVAHNNDLSAEDILLLQNVATVAGPDGVHKLLTRNVQ</sequence>
<dbReference type="AlphaFoldDB" id="A0A0L6CQ82"/>
<evidence type="ECO:0008006" key="3">
    <source>
        <dbReference type="Google" id="ProtNLM"/>
    </source>
</evidence>
<organism evidence="1 2">
    <name type="scientific">Roseovarius tolerans</name>
    <dbReference type="NCBI Taxonomy" id="74031"/>
    <lineage>
        <taxon>Bacteria</taxon>
        <taxon>Pseudomonadati</taxon>
        <taxon>Pseudomonadota</taxon>
        <taxon>Alphaproteobacteria</taxon>
        <taxon>Rhodobacterales</taxon>
        <taxon>Roseobacteraceae</taxon>
        <taxon>Roseovarius</taxon>
    </lineage>
</organism>
<dbReference type="Proteomes" id="UP000037046">
    <property type="component" value="Unassembled WGS sequence"/>
</dbReference>
<proteinExistence type="predicted"/>
<evidence type="ECO:0000313" key="2">
    <source>
        <dbReference type="Proteomes" id="UP000037046"/>
    </source>
</evidence>
<gene>
    <name evidence="1" type="ORF">ROTO_36510</name>
</gene>
<name>A0A0L6CQ82_9RHOB</name>
<comment type="caution">
    <text evidence="1">The sequence shown here is derived from an EMBL/GenBank/DDBJ whole genome shotgun (WGS) entry which is preliminary data.</text>
</comment>
<dbReference type="PATRIC" id="fig|74031.6.peg.3755"/>
<reference evidence="2" key="1">
    <citation type="submission" date="2015-07" db="EMBL/GenBank/DDBJ databases">
        <title>Draft Genome Sequence of Roseovarius tolerans EL-164, a producer of N-Acylated Alanine Methyl Esters (NAMEs).</title>
        <authorList>
            <person name="Voget S."/>
            <person name="Bruns H."/>
            <person name="Wagner-Doebler I."/>
            <person name="Schulz S."/>
            <person name="Daniel R."/>
        </authorList>
    </citation>
    <scope>NUCLEOTIDE SEQUENCE [LARGE SCALE GENOMIC DNA]</scope>
    <source>
        <strain evidence="2">EL-164</strain>
    </source>
</reference>
<dbReference type="EMBL" id="LGVV01000102">
    <property type="protein sequence ID" value="KNX39810.1"/>
    <property type="molecule type" value="Genomic_DNA"/>
</dbReference>